<proteinExistence type="predicted"/>
<sequence length="283" mass="31288">MAYLLSVTLLWAFSFSLIGVYLAGQVDPYFAVLSRVLLALLLFSPLILRYRFVTSLVWSVMAIGAVQLGLMYLFYYQSFLLLSVAEVLVFTIFTPLYITLLHDLLAKRFNPLFFAAALIAVLAAALMRYQSLSEQYWVGFAVVQGANMCFALGQVSYKNVLARHPAVKQHQLFGWFYVGAALVAIPAWLVLGGNQYPTATEHWAVLLWLGLVASGLGYYGWNKGATQVSSGMLAVMNNALIPAGLLVNVIIWQRDTDLVRLSIGCVLIGFSIWLCRKPAKQGG</sequence>
<gene>
    <name evidence="3" type="ORF">WG68_18080</name>
</gene>
<feature type="transmembrane region" description="Helical" evidence="1">
    <location>
        <begin position="29"/>
        <end position="48"/>
    </location>
</feature>
<dbReference type="PATRIC" id="fig|336831.14.peg.1992"/>
<evidence type="ECO:0000259" key="2">
    <source>
        <dbReference type="Pfam" id="PF00892"/>
    </source>
</evidence>
<dbReference type="PANTHER" id="PTHR22911">
    <property type="entry name" value="ACYL-MALONYL CONDENSING ENZYME-RELATED"/>
    <property type="match status" value="1"/>
</dbReference>
<dbReference type="Pfam" id="PF00892">
    <property type="entry name" value="EamA"/>
    <property type="match status" value="1"/>
</dbReference>
<keyword evidence="1" id="KW-0812">Transmembrane</keyword>
<evidence type="ECO:0000313" key="3">
    <source>
        <dbReference type="EMBL" id="KKO43924.1"/>
    </source>
</evidence>
<keyword evidence="1" id="KW-0472">Membrane</keyword>
<dbReference type="SUPFAM" id="SSF103481">
    <property type="entry name" value="Multidrug resistance efflux transporter EmrE"/>
    <property type="match status" value="1"/>
</dbReference>
<protein>
    <submittedName>
        <fullName evidence="3">Membrane protein</fullName>
    </submittedName>
</protein>
<feature type="transmembrane region" description="Helical" evidence="1">
    <location>
        <begin position="55"/>
        <end position="74"/>
    </location>
</feature>
<dbReference type="EMBL" id="LAHO01000023">
    <property type="protein sequence ID" value="KKO43924.1"/>
    <property type="molecule type" value="Genomic_DNA"/>
</dbReference>
<dbReference type="Proteomes" id="UP000034228">
    <property type="component" value="Unassembled WGS sequence"/>
</dbReference>
<dbReference type="InterPro" id="IPR037185">
    <property type="entry name" value="EmrE-like"/>
</dbReference>
<keyword evidence="4" id="KW-1185">Reference proteome</keyword>
<dbReference type="InterPro" id="IPR000620">
    <property type="entry name" value="EamA_dom"/>
</dbReference>
<dbReference type="STRING" id="336831.WG68_18080"/>
<feature type="transmembrane region" description="Helical" evidence="1">
    <location>
        <begin position="258"/>
        <end position="275"/>
    </location>
</feature>
<keyword evidence="1" id="KW-1133">Transmembrane helix</keyword>
<name>A0A0M2V0L7_9GAMM</name>
<evidence type="ECO:0000256" key="1">
    <source>
        <dbReference type="SAM" id="Phobius"/>
    </source>
</evidence>
<dbReference type="PANTHER" id="PTHR22911:SF130">
    <property type="entry name" value="BIOTIN TRANSPORTER"/>
    <property type="match status" value="1"/>
</dbReference>
<feature type="transmembrane region" description="Helical" evidence="1">
    <location>
        <begin position="80"/>
        <end position="100"/>
    </location>
</feature>
<dbReference type="AlphaFoldDB" id="A0A0M2V0L7"/>
<feature type="domain" description="EamA" evidence="2">
    <location>
        <begin position="3"/>
        <end position="127"/>
    </location>
</feature>
<accession>A0A0M2V0L7</accession>
<feature type="transmembrane region" description="Helical" evidence="1">
    <location>
        <begin position="233"/>
        <end position="252"/>
    </location>
</feature>
<dbReference type="OrthoDB" id="1412048at2"/>
<organism evidence="3 4">
    <name type="scientific">Arsukibacterium ikkense</name>
    <dbReference type="NCBI Taxonomy" id="336831"/>
    <lineage>
        <taxon>Bacteria</taxon>
        <taxon>Pseudomonadati</taxon>
        <taxon>Pseudomonadota</taxon>
        <taxon>Gammaproteobacteria</taxon>
        <taxon>Chromatiales</taxon>
        <taxon>Chromatiaceae</taxon>
        <taxon>Arsukibacterium</taxon>
    </lineage>
</organism>
<feature type="transmembrane region" description="Helical" evidence="1">
    <location>
        <begin position="136"/>
        <end position="160"/>
    </location>
</feature>
<dbReference type="RefSeq" id="WP_046559137.1">
    <property type="nucleotide sequence ID" value="NZ_LAHO01000023.1"/>
</dbReference>
<feature type="transmembrane region" description="Helical" evidence="1">
    <location>
        <begin position="112"/>
        <end position="130"/>
    </location>
</feature>
<reference evidence="3 4" key="1">
    <citation type="submission" date="2015-03" db="EMBL/GenBank/DDBJ databases">
        <title>Draft genome sequences of two protease-producing strains of Arsukibacterium isolated from two cold and alkaline environments.</title>
        <authorList>
            <person name="Lylloff J.E."/>
            <person name="Skov L.B."/>
            <person name="Jepsen M."/>
            <person name="Hallin P.F."/>
            <person name="Sorensen S.J."/>
            <person name="Stougaard P."/>
            <person name="Glaring M.A."/>
        </authorList>
    </citation>
    <scope>NUCLEOTIDE SEQUENCE [LARGE SCALE GENOMIC DNA]</scope>
    <source>
        <strain evidence="3 4">GCM72</strain>
    </source>
</reference>
<feature type="transmembrane region" description="Helical" evidence="1">
    <location>
        <begin position="203"/>
        <end position="221"/>
    </location>
</feature>
<evidence type="ECO:0000313" key="4">
    <source>
        <dbReference type="Proteomes" id="UP000034228"/>
    </source>
</evidence>
<dbReference type="GO" id="GO:0016020">
    <property type="term" value="C:membrane"/>
    <property type="evidence" value="ECO:0007669"/>
    <property type="project" value="InterPro"/>
</dbReference>
<feature type="transmembrane region" description="Helical" evidence="1">
    <location>
        <begin position="172"/>
        <end position="191"/>
    </location>
</feature>
<comment type="caution">
    <text evidence="3">The sequence shown here is derived from an EMBL/GenBank/DDBJ whole genome shotgun (WGS) entry which is preliminary data.</text>
</comment>